<comment type="caution">
    <text evidence="4">The sequence shown here is derived from an EMBL/GenBank/DDBJ whole genome shotgun (WGS) entry which is preliminary data.</text>
</comment>
<dbReference type="Proteomes" id="UP000316213">
    <property type="component" value="Unassembled WGS sequence"/>
</dbReference>
<evidence type="ECO:0000259" key="3">
    <source>
        <dbReference type="SMART" id="SM00822"/>
    </source>
</evidence>
<dbReference type="InterPro" id="IPR036291">
    <property type="entry name" value="NAD(P)-bd_dom_sf"/>
</dbReference>
<dbReference type="SMART" id="SM00822">
    <property type="entry name" value="PKS_KR"/>
    <property type="match status" value="1"/>
</dbReference>
<evidence type="ECO:0000256" key="2">
    <source>
        <dbReference type="ARBA" id="ARBA00023002"/>
    </source>
</evidence>
<dbReference type="PANTHER" id="PTHR43477">
    <property type="entry name" value="DIHYDROANTICAPSIN 7-DEHYDROGENASE"/>
    <property type="match status" value="1"/>
</dbReference>
<evidence type="ECO:0000313" key="5">
    <source>
        <dbReference type="Proteomes" id="UP000316213"/>
    </source>
</evidence>
<dbReference type="InterPro" id="IPR051122">
    <property type="entry name" value="SDR_DHRS6-like"/>
</dbReference>
<gene>
    <name evidence="4" type="ORF">Pla100_05070</name>
</gene>
<dbReference type="GO" id="GO:0047044">
    <property type="term" value="F:androstan-3-alpha,17-beta-diol dehydrogenase (NAD+) activity"/>
    <property type="evidence" value="ECO:0007669"/>
    <property type="project" value="UniProtKB-EC"/>
</dbReference>
<dbReference type="PRINTS" id="PR00081">
    <property type="entry name" value="GDHRDH"/>
</dbReference>
<name>A0A5C6AV21_9BACT</name>
<dbReference type="EMBL" id="SJPM01000001">
    <property type="protein sequence ID" value="TWU03580.1"/>
    <property type="molecule type" value="Genomic_DNA"/>
</dbReference>
<dbReference type="CDD" id="cd05233">
    <property type="entry name" value="SDR_c"/>
    <property type="match status" value="1"/>
</dbReference>
<dbReference type="SUPFAM" id="SSF51735">
    <property type="entry name" value="NAD(P)-binding Rossmann-fold domains"/>
    <property type="match status" value="1"/>
</dbReference>
<protein>
    <submittedName>
        <fullName evidence="4">3-alpha-(Or 20-beta)-hydroxysteroid dehydrogenase</fullName>
        <ecNumber evidence="4">1.1.1.53</ecNumber>
    </submittedName>
</protein>
<organism evidence="4 5">
    <name type="scientific">Neorhodopirellula pilleata</name>
    <dbReference type="NCBI Taxonomy" id="2714738"/>
    <lineage>
        <taxon>Bacteria</taxon>
        <taxon>Pseudomonadati</taxon>
        <taxon>Planctomycetota</taxon>
        <taxon>Planctomycetia</taxon>
        <taxon>Pirellulales</taxon>
        <taxon>Pirellulaceae</taxon>
        <taxon>Neorhodopirellula</taxon>
    </lineage>
</organism>
<dbReference type="Gene3D" id="3.40.50.720">
    <property type="entry name" value="NAD(P)-binding Rossmann-like Domain"/>
    <property type="match status" value="1"/>
</dbReference>
<sequence>MSDHQSAYIIVGAAGGIGSDLCRRLTAAGNRVMMVGRNEEKLSALAEELGQPYAAGDATDWDRLAEIADQAIEQFGNLDGAANLAGSILLKPAHLTSKEELLDVINQNLVTAFGVVRTIAPRLKKNGGGSLVLMSSGGAAIGLTSHEAIAAAKAGVVAMARAAAATYGAGGVRINTVAPGLVQTELTARVWKNERSAEASRAMHPLGRLGEPGDIASLIAWLLSPEQSWITGQDIAVDGGLSSIKSATR</sequence>
<keyword evidence="5" id="KW-1185">Reference proteome</keyword>
<reference evidence="4 5" key="1">
    <citation type="submission" date="2019-02" db="EMBL/GenBank/DDBJ databases">
        <title>Deep-cultivation of Planctomycetes and their phenomic and genomic characterization uncovers novel biology.</title>
        <authorList>
            <person name="Wiegand S."/>
            <person name="Jogler M."/>
            <person name="Boedeker C."/>
            <person name="Pinto D."/>
            <person name="Vollmers J."/>
            <person name="Rivas-Marin E."/>
            <person name="Kohn T."/>
            <person name="Peeters S.H."/>
            <person name="Heuer A."/>
            <person name="Rast P."/>
            <person name="Oberbeckmann S."/>
            <person name="Bunk B."/>
            <person name="Jeske O."/>
            <person name="Meyerdierks A."/>
            <person name="Storesund J.E."/>
            <person name="Kallscheuer N."/>
            <person name="Luecker S."/>
            <person name="Lage O.M."/>
            <person name="Pohl T."/>
            <person name="Merkel B.J."/>
            <person name="Hornburger P."/>
            <person name="Mueller R.-W."/>
            <person name="Bruemmer F."/>
            <person name="Labrenz M."/>
            <person name="Spormann A.M."/>
            <person name="Op Den Camp H."/>
            <person name="Overmann J."/>
            <person name="Amann R."/>
            <person name="Jetten M.S.M."/>
            <person name="Mascher T."/>
            <person name="Medema M.H."/>
            <person name="Devos D.P."/>
            <person name="Kaster A.-K."/>
            <person name="Ovreas L."/>
            <person name="Rohde M."/>
            <person name="Galperin M.Y."/>
            <person name="Jogler C."/>
        </authorList>
    </citation>
    <scope>NUCLEOTIDE SEQUENCE [LARGE SCALE GENOMIC DNA]</scope>
    <source>
        <strain evidence="4 5">Pla100</strain>
    </source>
</reference>
<dbReference type="InterPro" id="IPR057326">
    <property type="entry name" value="KR_dom"/>
</dbReference>
<accession>A0A5C6AV21</accession>
<evidence type="ECO:0000256" key="1">
    <source>
        <dbReference type="ARBA" id="ARBA00006484"/>
    </source>
</evidence>
<evidence type="ECO:0000313" key="4">
    <source>
        <dbReference type="EMBL" id="TWU03580.1"/>
    </source>
</evidence>
<dbReference type="PANTHER" id="PTHR43477:SF1">
    <property type="entry name" value="DIHYDROANTICAPSIN 7-DEHYDROGENASE"/>
    <property type="match status" value="1"/>
</dbReference>
<keyword evidence="2 4" id="KW-0560">Oxidoreductase</keyword>
<feature type="domain" description="Ketoreductase" evidence="3">
    <location>
        <begin position="6"/>
        <end position="185"/>
    </location>
</feature>
<comment type="similarity">
    <text evidence="1">Belongs to the short-chain dehydrogenases/reductases (SDR) family.</text>
</comment>
<dbReference type="RefSeq" id="WP_146576069.1">
    <property type="nucleotide sequence ID" value="NZ_SJPM01000001.1"/>
</dbReference>
<dbReference type="AlphaFoldDB" id="A0A5C6AV21"/>
<dbReference type="EC" id="1.1.1.53" evidence="4"/>
<dbReference type="InterPro" id="IPR002347">
    <property type="entry name" value="SDR_fam"/>
</dbReference>
<dbReference type="OrthoDB" id="9803333at2"/>
<dbReference type="Pfam" id="PF13561">
    <property type="entry name" value="adh_short_C2"/>
    <property type="match status" value="1"/>
</dbReference>
<proteinExistence type="inferred from homology"/>